<evidence type="ECO:0000313" key="4">
    <source>
        <dbReference type="EMBL" id="MBJ7609697.1"/>
    </source>
</evidence>
<dbReference type="EC" id="3.1.4.-" evidence="2"/>
<dbReference type="SUPFAM" id="SSF56300">
    <property type="entry name" value="Metallo-dependent phosphatases"/>
    <property type="match status" value="1"/>
</dbReference>
<dbReference type="NCBIfam" id="TIGR00040">
    <property type="entry name" value="yfcE"/>
    <property type="match status" value="1"/>
</dbReference>
<organism evidence="4 5">
    <name type="scientific">Candidatus Amunia macphersoniae</name>
    <dbReference type="NCBI Taxonomy" id="3127014"/>
    <lineage>
        <taxon>Bacteria</taxon>
        <taxon>Bacillati</taxon>
        <taxon>Candidatus Dormiibacterota</taxon>
        <taxon>Candidatus Dormibacteria</taxon>
        <taxon>Candidatus Aeolococcales</taxon>
        <taxon>Candidatus Aeolococcaceae</taxon>
        <taxon>Candidatus Amunia</taxon>
    </lineage>
</organism>
<comment type="similarity">
    <text evidence="1 2">Belongs to the metallophosphoesterase superfamily. YfcE family.</text>
</comment>
<feature type="domain" description="Calcineurin-like phosphoesterase" evidence="3">
    <location>
        <begin position="53"/>
        <end position="199"/>
    </location>
</feature>
<dbReference type="InterPro" id="IPR000979">
    <property type="entry name" value="Phosphodiesterase_MJ0936/Vps29"/>
</dbReference>
<reference evidence="4 5" key="1">
    <citation type="submission" date="2020-10" db="EMBL/GenBank/DDBJ databases">
        <title>Ca. Dormibacterota MAGs.</title>
        <authorList>
            <person name="Montgomery K."/>
        </authorList>
    </citation>
    <scope>NUCLEOTIDE SEQUENCE [LARGE SCALE GENOMIC DNA]</scope>
    <source>
        <strain evidence="4">Mitchell_Peninsula_5</strain>
    </source>
</reference>
<dbReference type="GO" id="GO:0016787">
    <property type="term" value="F:hydrolase activity"/>
    <property type="evidence" value="ECO:0007669"/>
    <property type="project" value="UniProtKB-UniRule"/>
</dbReference>
<comment type="caution">
    <text evidence="4">The sequence shown here is derived from an EMBL/GenBank/DDBJ whole genome shotgun (WGS) entry which is preliminary data.</text>
</comment>
<dbReference type="AlphaFoldDB" id="A0A934NA32"/>
<protein>
    <recommendedName>
        <fullName evidence="2">Phosphoesterase</fullName>
        <ecNumber evidence="2">3.1.4.-</ecNumber>
    </recommendedName>
</protein>
<dbReference type="Pfam" id="PF12850">
    <property type="entry name" value="Metallophos_2"/>
    <property type="match status" value="1"/>
</dbReference>
<dbReference type="PANTHER" id="PTHR11124">
    <property type="entry name" value="VACUOLAR SORTING PROTEIN VPS29"/>
    <property type="match status" value="1"/>
</dbReference>
<evidence type="ECO:0000256" key="2">
    <source>
        <dbReference type="RuleBase" id="RU362039"/>
    </source>
</evidence>
<dbReference type="InterPro" id="IPR024654">
    <property type="entry name" value="Calcineurin-like_PHP_lpxH"/>
</dbReference>
<keyword evidence="2" id="KW-0479">Metal-binding</keyword>
<comment type="cofactor">
    <cofactor evidence="2">
        <name>a divalent metal cation</name>
        <dbReference type="ChEBI" id="CHEBI:60240"/>
    </cofactor>
</comment>
<dbReference type="Gene3D" id="3.60.21.10">
    <property type="match status" value="1"/>
</dbReference>
<gene>
    <name evidence="4" type="ORF">JF887_09775</name>
</gene>
<proteinExistence type="inferred from homology"/>
<dbReference type="GO" id="GO:0046872">
    <property type="term" value="F:metal ion binding"/>
    <property type="evidence" value="ECO:0007669"/>
    <property type="project" value="UniProtKB-KW"/>
</dbReference>
<evidence type="ECO:0000256" key="1">
    <source>
        <dbReference type="ARBA" id="ARBA00008950"/>
    </source>
</evidence>
<dbReference type="EMBL" id="JAEKNN010000050">
    <property type="protein sequence ID" value="MBJ7609697.1"/>
    <property type="molecule type" value="Genomic_DNA"/>
</dbReference>
<evidence type="ECO:0000259" key="3">
    <source>
        <dbReference type="Pfam" id="PF12850"/>
    </source>
</evidence>
<dbReference type="Proteomes" id="UP000614410">
    <property type="component" value="Unassembled WGS sequence"/>
</dbReference>
<dbReference type="InterPro" id="IPR029052">
    <property type="entry name" value="Metallo-depent_PP-like"/>
</dbReference>
<sequence length="219" mass="24606">MPTTGRAGGSGRSWSPLCWSSCRQWVSPLLWKRRRWLRSCRNRRVEAGREVTRVAVLGDTHIPRRARDLPPSAWTIIESAQLVIHTGDVTEHHLLEQIAAWRPLHAVRGNNDQDLDELPEILELQIDGVAIAVIHDSGASSGRRQRLRRRFPQARVAVFGHSHMPVCEDDGLMLLLNPGSPTDRRRMPSFTMAVLTVSEGTAIAEIIDLRLERASGAPW</sequence>
<name>A0A934NA32_9BACT</name>
<accession>A0A934NA32</accession>
<evidence type="ECO:0000313" key="5">
    <source>
        <dbReference type="Proteomes" id="UP000614410"/>
    </source>
</evidence>